<dbReference type="Gene3D" id="3.40.50.2000">
    <property type="entry name" value="Glycogen Phosphorylase B"/>
    <property type="match status" value="2"/>
</dbReference>
<dbReference type="SUPFAM" id="SSF53756">
    <property type="entry name" value="UDP-Glycosyltransferase/glycogen phosphorylase"/>
    <property type="match status" value="1"/>
</dbReference>
<dbReference type="EMBL" id="BAABKN010000043">
    <property type="protein sequence ID" value="GAA4760884.1"/>
    <property type="molecule type" value="Genomic_DNA"/>
</dbReference>
<dbReference type="PANTHER" id="PTHR12526">
    <property type="entry name" value="GLYCOSYLTRANSFERASE"/>
    <property type="match status" value="1"/>
</dbReference>
<keyword evidence="5" id="KW-1185">Reference proteome</keyword>
<dbReference type="InterPro" id="IPR028098">
    <property type="entry name" value="Glyco_trans_4-like_N"/>
</dbReference>
<evidence type="ECO:0000256" key="2">
    <source>
        <dbReference type="ARBA" id="ARBA00022679"/>
    </source>
</evidence>
<protein>
    <recommendedName>
        <fullName evidence="3">Glycosyltransferase subfamily 4-like N-terminal domain-containing protein</fullName>
    </recommendedName>
</protein>
<proteinExistence type="predicted"/>
<dbReference type="Pfam" id="PF13692">
    <property type="entry name" value="Glyco_trans_1_4"/>
    <property type="match status" value="1"/>
</dbReference>
<evidence type="ECO:0000259" key="3">
    <source>
        <dbReference type="Pfam" id="PF13439"/>
    </source>
</evidence>
<dbReference type="Proteomes" id="UP001499882">
    <property type="component" value="Unassembled WGS sequence"/>
</dbReference>
<name>A0ABP8ZMY5_9ACTN</name>
<evidence type="ECO:0000313" key="4">
    <source>
        <dbReference type="EMBL" id="GAA4760884.1"/>
    </source>
</evidence>
<feature type="domain" description="Glycosyltransferase subfamily 4-like N-terminal" evidence="3">
    <location>
        <begin position="13"/>
        <end position="169"/>
    </location>
</feature>
<evidence type="ECO:0000256" key="1">
    <source>
        <dbReference type="ARBA" id="ARBA00022676"/>
    </source>
</evidence>
<accession>A0ABP8ZMY5</accession>
<keyword evidence="2" id="KW-0808">Transferase</keyword>
<organism evidence="4 5">
    <name type="scientific">Nocardioides endophyticus</name>
    <dbReference type="NCBI Taxonomy" id="1353775"/>
    <lineage>
        <taxon>Bacteria</taxon>
        <taxon>Bacillati</taxon>
        <taxon>Actinomycetota</taxon>
        <taxon>Actinomycetes</taxon>
        <taxon>Propionibacteriales</taxon>
        <taxon>Nocardioidaceae</taxon>
        <taxon>Nocardioides</taxon>
    </lineage>
</organism>
<dbReference type="PANTHER" id="PTHR12526:SF510">
    <property type="entry name" value="D-INOSITOL 3-PHOSPHATE GLYCOSYLTRANSFERASE"/>
    <property type="match status" value="1"/>
</dbReference>
<gene>
    <name evidence="4" type="ORF">GCM10023350_54020</name>
</gene>
<evidence type="ECO:0000313" key="5">
    <source>
        <dbReference type="Proteomes" id="UP001499882"/>
    </source>
</evidence>
<sequence length="361" mass="38709">MRVLVVTHEASRSGAPRVAQMVVRALAREGHAVSVLSCRPGPLLPEFAALAPTSVAVLPRVRRRLTGSRWLHHVGRELDVVGAWVDLLRHRADLVYVNSGAAGAYVRAARWWPRRRTILHVHESAAVLTDLLAGAGVRRIPDDVELVACSPSVHADLVRLAGRPEEQVALLVSVPDEDRVFGLAGRAGAAPSIGEVVVGCCGSVEHRKGVDLWLRAAREVLAELPDASVRFVWVGDGPVPTAQLDSRIRFAGPSDNPYPAMASFDIATLPSRDDPFPLVVLESMLLGVPVVAFGVGGVPDQIGDAGVVVRPGDVAGLADAIRRLVLDPVARRELGDLARRRVLSEFSGADFERTLQKVVAR</sequence>
<dbReference type="CDD" id="cd03801">
    <property type="entry name" value="GT4_PimA-like"/>
    <property type="match status" value="1"/>
</dbReference>
<reference evidence="5" key="1">
    <citation type="journal article" date="2019" name="Int. J. Syst. Evol. Microbiol.">
        <title>The Global Catalogue of Microorganisms (GCM) 10K type strain sequencing project: providing services to taxonomists for standard genome sequencing and annotation.</title>
        <authorList>
            <consortium name="The Broad Institute Genomics Platform"/>
            <consortium name="The Broad Institute Genome Sequencing Center for Infectious Disease"/>
            <person name="Wu L."/>
            <person name="Ma J."/>
        </authorList>
    </citation>
    <scope>NUCLEOTIDE SEQUENCE [LARGE SCALE GENOMIC DNA]</scope>
    <source>
        <strain evidence="5">JCM 18532</strain>
    </source>
</reference>
<keyword evidence="1" id="KW-0328">Glycosyltransferase</keyword>
<dbReference type="RefSeq" id="WP_345530285.1">
    <property type="nucleotide sequence ID" value="NZ_BAABKN010000043.1"/>
</dbReference>
<comment type="caution">
    <text evidence="4">The sequence shown here is derived from an EMBL/GenBank/DDBJ whole genome shotgun (WGS) entry which is preliminary data.</text>
</comment>
<dbReference type="Pfam" id="PF13439">
    <property type="entry name" value="Glyco_transf_4"/>
    <property type="match status" value="1"/>
</dbReference>